<evidence type="ECO:0000313" key="4">
    <source>
        <dbReference type="Proteomes" id="UP001168972"/>
    </source>
</evidence>
<dbReference type="GO" id="GO:0005737">
    <property type="term" value="C:cytoplasm"/>
    <property type="evidence" value="ECO:0007669"/>
    <property type="project" value="TreeGrafter"/>
</dbReference>
<keyword evidence="4" id="KW-1185">Reference proteome</keyword>
<feature type="domain" description="Aminopeptidase N-like N-terminal" evidence="2">
    <location>
        <begin position="95"/>
        <end position="215"/>
    </location>
</feature>
<evidence type="ECO:0000313" key="3">
    <source>
        <dbReference type="EMBL" id="KAK0167896.1"/>
    </source>
</evidence>
<dbReference type="InterPro" id="IPR050344">
    <property type="entry name" value="Peptidase_M1_aminopeptidases"/>
</dbReference>
<dbReference type="GO" id="GO:0016020">
    <property type="term" value="C:membrane"/>
    <property type="evidence" value="ECO:0007669"/>
    <property type="project" value="TreeGrafter"/>
</dbReference>
<keyword evidence="1" id="KW-0472">Membrane</keyword>
<protein>
    <recommendedName>
        <fullName evidence="2">Aminopeptidase N-like N-terminal domain-containing protein</fullName>
    </recommendedName>
</protein>
<sequence length="216" mass="24756">MTQSREVLAMMDAHTTTFGRKRGCTISRCGAFLIATLFIIGLVATGLLVYHFAPCLDRKLIIGEQDNLEDTARSFAASDPHKKRIDVRLPRSVLPDLYEIKLMPFIWPGNFTFNGEVNIYVNVTKDTKNITLHATDMKINYQATTLKEHHSNSNTAKWYKIIDQTNDTARQFHIIRTAETLEAGKQYVIYLKYVGYLNDYLQGFYRSSYTVGNQTR</sequence>
<comment type="caution">
    <text evidence="3">The sequence shown here is derived from an EMBL/GenBank/DDBJ whole genome shotgun (WGS) entry which is preliminary data.</text>
</comment>
<dbReference type="GO" id="GO:0008270">
    <property type="term" value="F:zinc ion binding"/>
    <property type="evidence" value="ECO:0007669"/>
    <property type="project" value="TreeGrafter"/>
</dbReference>
<keyword evidence="1" id="KW-1133">Transmembrane helix</keyword>
<name>A0AA39FEG3_MICHY</name>
<feature type="transmembrane region" description="Helical" evidence="1">
    <location>
        <begin position="30"/>
        <end position="53"/>
    </location>
</feature>
<dbReference type="GO" id="GO:0006508">
    <property type="term" value="P:proteolysis"/>
    <property type="evidence" value="ECO:0007669"/>
    <property type="project" value="TreeGrafter"/>
</dbReference>
<dbReference type="PANTHER" id="PTHR11533:SF294">
    <property type="entry name" value="THYROTROPIN-RELEASING HORMONE-DEGRADING ECTOENZYME"/>
    <property type="match status" value="1"/>
</dbReference>
<dbReference type="Proteomes" id="UP001168972">
    <property type="component" value="Unassembled WGS sequence"/>
</dbReference>
<proteinExistence type="predicted"/>
<dbReference type="InterPro" id="IPR045357">
    <property type="entry name" value="Aminopeptidase_N-like_N"/>
</dbReference>
<dbReference type="SUPFAM" id="SSF63737">
    <property type="entry name" value="Leukotriene A4 hydrolase N-terminal domain"/>
    <property type="match status" value="1"/>
</dbReference>
<dbReference type="GO" id="GO:0005615">
    <property type="term" value="C:extracellular space"/>
    <property type="evidence" value="ECO:0007669"/>
    <property type="project" value="TreeGrafter"/>
</dbReference>
<evidence type="ECO:0000256" key="1">
    <source>
        <dbReference type="SAM" id="Phobius"/>
    </source>
</evidence>
<evidence type="ECO:0000259" key="2">
    <source>
        <dbReference type="Pfam" id="PF17900"/>
    </source>
</evidence>
<dbReference type="EMBL" id="JAQQBR010001831">
    <property type="protein sequence ID" value="KAK0167896.1"/>
    <property type="molecule type" value="Genomic_DNA"/>
</dbReference>
<dbReference type="AlphaFoldDB" id="A0AA39FEG3"/>
<dbReference type="GO" id="GO:0042277">
    <property type="term" value="F:peptide binding"/>
    <property type="evidence" value="ECO:0007669"/>
    <property type="project" value="TreeGrafter"/>
</dbReference>
<accession>A0AA39FEG3</accession>
<gene>
    <name evidence="3" type="ORF">PV327_001751</name>
</gene>
<dbReference type="Pfam" id="PF17900">
    <property type="entry name" value="Peptidase_M1_N"/>
    <property type="match status" value="1"/>
</dbReference>
<dbReference type="Gene3D" id="2.60.40.1730">
    <property type="entry name" value="tricorn interacting facor f3 domain"/>
    <property type="match status" value="1"/>
</dbReference>
<dbReference type="InterPro" id="IPR042097">
    <property type="entry name" value="Aminopeptidase_N-like_N_sf"/>
</dbReference>
<reference evidence="3" key="2">
    <citation type="submission" date="2023-03" db="EMBL/GenBank/DDBJ databases">
        <authorList>
            <person name="Inwood S.N."/>
            <person name="Skelly J.G."/>
            <person name="Guhlin J."/>
            <person name="Harrop T.W.R."/>
            <person name="Goldson S.G."/>
            <person name="Dearden P.K."/>
        </authorList>
    </citation>
    <scope>NUCLEOTIDE SEQUENCE</scope>
    <source>
        <strain evidence="3">Lincoln</strain>
        <tissue evidence="3">Whole body</tissue>
    </source>
</reference>
<organism evidence="3 4">
    <name type="scientific">Microctonus hyperodae</name>
    <name type="common">Parasitoid wasp</name>
    <dbReference type="NCBI Taxonomy" id="165561"/>
    <lineage>
        <taxon>Eukaryota</taxon>
        <taxon>Metazoa</taxon>
        <taxon>Ecdysozoa</taxon>
        <taxon>Arthropoda</taxon>
        <taxon>Hexapoda</taxon>
        <taxon>Insecta</taxon>
        <taxon>Pterygota</taxon>
        <taxon>Neoptera</taxon>
        <taxon>Endopterygota</taxon>
        <taxon>Hymenoptera</taxon>
        <taxon>Apocrita</taxon>
        <taxon>Ichneumonoidea</taxon>
        <taxon>Braconidae</taxon>
        <taxon>Euphorinae</taxon>
        <taxon>Microctonus</taxon>
    </lineage>
</organism>
<reference evidence="3" key="1">
    <citation type="journal article" date="2023" name="bioRxiv">
        <title>Scaffold-level genome assemblies of two parasitoid biocontrol wasps reveal the parthenogenesis mechanism and an associated novel virus.</title>
        <authorList>
            <person name="Inwood S."/>
            <person name="Skelly J."/>
            <person name="Guhlin J."/>
            <person name="Harrop T."/>
            <person name="Goldson S."/>
            <person name="Dearden P."/>
        </authorList>
    </citation>
    <scope>NUCLEOTIDE SEQUENCE</scope>
    <source>
        <strain evidence="3">Lincoln</strain>
        <tissue evidence="3">Whole body</tissue>
    </source>
</reference>
<dbReference type="GO" id="GO:0070006">
    <property type="term" value="F:metalloaminopeptidase activity"/>
    <property type="evidence" value="ECO:0007669"/>
    <property type="project" value="TreeGrafter"/>
</dbReference>
<dbReference type="PANTHER" id="PTHR11533">
    <property type="entry name" value="PROTEASE M1 ZINC METALLOPROTEASE"/>
    <property type="match status" value="1"/>
</dbReference>
<dbReference type="GO" id="GO:0043171">
    <property type="term" value="P:peptide catabolic process"/>
    <property type="evidence" value="ECO:0007669"/>
    <property type="project" value="TreeGrafter"/>
</dbReference>
<keyword evidence="1" id="KW-0812">Transmembrane</keyword>